<proteinExistence type="inferred from homology"/>
<keyword evidence="2" id="KW-0808">Transferase</keyword>
<accession>A0ABT8X1P6</accession>
<name>A0ABT8X1P6_9FLAO</name>
<sequence length="312" mass="36522">MIYWKGQIINPEDFRVPSYYISPFNVKELSKIDKIKSIPLDHNDMIAKLNSKFGNHKYLINGKEAIYKALSFYNLDKGDEVYIVTSTGNKYVSSCVTNEIEKYCNWSRKRSDKTKLIFVIHEFGVVYKQMNELKETNLPIIEDLAMSLFSNDSDGKIGTYGDFAIYSLPKFFPIQFGGVLRYNNPKFSDDELGKNDLPFQIDLKQTSHFYFKKEKKIIKKRLANYNYYALKLNEIGLNTRFILNSKETPSVFMFTTDSLNLNELKVFMQKNGVECSVFYGENAFYLPVHQNLKRFDLDFIINLIKYFTIENQ</sequence>
<protein>
    <submittedName>
        <fullName evidence="2">DegT/DnrJ/EryC1/StrS family aminotransferase</fullName>
    </submittedName>
</protein>
<dbReference type="Pfam" id="PF01041">
    <property type="entry name" value="DegT_DnrJ_EryC1"/>
    <property type="match status" value="1"/>
</dbReference>
<comment type="similarity">
    <text evidence="1">Belongs to the DegT/DnrJ/EryC1 family.</text>
</comment>
<keyword evidence="2" id="KW-0032">Aminotransferase</keyword>
<evidence type="ECO:0000256" key="1">
    <source>
        <dbReference type="RuleBase" id="RU004508"/>
    </source>
</evidence>
<dbReference type="RefSeq" id="WP_303282447.1">
    <property type="nucleotide sequence ID" value="NZ_BAABCZ010000011.1"/>
</dbReference>
<dbReference type="InterPro" id="IPR015424">
    <property type="entry name" value="PyrdxlP-dep_Trfase"/>
</dbReference>
<organism evidence="2 3">
    <name type="scientific">Flavivirga amylovorans</name>
    <dbReference type="NCBI Taxonomy" id="870486"/>
    <lineage>
        <taxon>Bacteria</taxon>
        <taxon>Pseudomonadati</taxon>
        <taxon>Bacteroidota</taxon>
        <taxon>Flavobacteriia</taxon>
        <taxon>Flavobacteriales</taxon>
        <taxon>Flavobacteriaceae</taxon>
        <taxon>Flavivirga</taxon>
    </lineage>
</organism>
<dbReference type="Proteomes" id="UP001176891">
    <property type="component" value="Unassembled WGS sequence"/>
</dbReference>
<comment type="caution">
    <text evidence="2">The sequence shown here is derived from an EMBL/GenBank/DDBJ whole genome shotgun (WGS) entry which is preliminary data.</text>
</comment>
<reference evidence="2" key="1">
    <citation type="submission" date="2023-07" db="EMBL/GenBank/DDBJ databases">
        <title>Two novel species in the genus Flavivirga.</title>
        <authorList>
            <person name="Kwon K."/>
        </authorList>
    </citation>
    <scope>NUCLEOTIDE SEQUENCE</scope>
    <source>
        <strain evidence="2">KACC 14157</strain>
    </source>
</reference>
<keyword evidence="1" id="KW-0663">Pyridoxal phosphate</keyword>
<dbReference type="InterPro" id="IPR000653">
    <property type="entry name" value="DegT/StrS_aminotransferase"/>
</dbReference>
<dbReference type="Gene3D" id="3.40.640.10">
    <property type="entry name" value="Type I PLP-dependent aspartate aminotransferase-like (Major domain)"/>
    <property type="match status" value="1"/>
</dbReference>
<dbReference type="SUPFAM" id="SSF53383">
    <property type="entry name" value="PLP-dependent transferases"/>
    <property type="match status" value="1"/>
</dbReference>
<dbReference type="EMBL" id="JAUOEM010000003">
    <property type="protein sequence ID" value="MDO5987868.1"/>
    <property type="molecule type" value="Genomic_DNA"/>
</dbReference>
<evidence type="ECO:0000313" key="2">
    <source>
        <dbReference type="EMBL" id="MDO5987868.1"/>
    </source>
</evidence>
<gene>
    <name evidence="2" type="ORF">Q4Q39_10690</name>
</gene>
<dbReference type="GO" id="GO:0008483">
    <property type="term" value="F:transaminase activity"/>
    <property type="evidence" value="ECO:0007669"/>
    <property type="project" value="UniProtKB-KW"/>
</dbReference>
<keyword evidence="3" id="KW-1185">Reference proteome</keyword>
<dbReference type="InterPro" id="IPR015421">
    <property type="entry name" value="PyrdxlP-dep_Trfase_major"/>
</dbReference>
<evidence type="ECO:0000313" key="3">
    <source>
        <dbReference type="Proteomes" id="UP001176891"/>
    </source>
</evidence>